<evidence type="ECO:0000256" key="1">
    <source>
        <dbReference type="SAM" id="MobiDB-lite"/>
    </source>
</evidence>
<feature type="domain" description="Resolvase/invertase-type recombinase catalytic" evidence="2">
    <location>
        <begin position="126"/>
        <end position="285"/>
    </location>
</feature>
<sequence>MQLAAGAAPEEEAEEEDGELTQAAVSAALQQEGIGAAMQLCALGGGGIDDAAAFAEQLMASFGGGSQGGGGGQGGGGQDGSDPAVQKCAEQLHAAALQLRRQQQQQQTAAGAPGGVSPGGGGGWCIFFFGRASSTESPGGLGSTLGGQVAILGAAAVALPGIKAGSELLIRIQVWLETCSTYQHPPADRKMLVAMLAAARPGDVVVVASQCRLARQPAQLRAILQVARELGVSVFVAAVGSLPAPLLAALEHDGLLADTPHTAEQRRVVAATAAGAAAASQRAWALSAQHGLHAAQHAFQPRVQHGFMGSVLSTGLAASVQQYSLNGVSISNAAAQSTGPLLQLLHSLAMRGKVAVFTTLDRLARSPQALQQQVAAARDEGMALVVLAPSLRVMLALAAGSSFAEGALGSALHATVSGLPGGEQVLAAFEAHAVHAHSFMHLQRHNTPALVPVVLTLCSARVLDAAAAETAEGAAFASGRQASYSGVVHPAAAAAAAAGKAAFLLTAPASGGGQRGLSVGQLEAAVAACKAAATAQAGGSLPRLSVSLGNWGSGQQWACRSCDCSADSPDPACLCGCAKCRLAAESLCGCPAACSRGGECECPPGCSCACLACHRYRSSGGSGGGGGSSGGGGGGSRANPLCLVCAAPLSRPSQKFCNAGCYATGAELGGWAPLTCPRGSACKAAQPPGLVPPGMAHGLQHCEACFYVAKGERRRSALPAVAAPAAAREPGGGGAAAAGAAAGAAAAPAAAAGGDGGTRKRKSPEKENAKEAVKWGAAELDLDLAHCVLSCARQAAADHKTLSRLSWKLAQQPVLIAASPQQLSGRWRRLAGWAELGLEAFCSKSDSTDGVPVWEAVVAAAAAAAAVQRKE</sequence>
<feature type="region of interest" description="Disordered" evidence="1">
    <location>
        <begin position="1"/>
        <end position="21"/>
    </location>
</feature>
<evidence type="ECO:0000259" key="2">
    <source>
        <dbReference type="SMART" id="SM00857"/>
    </source>
</evidence>
<proteinExistence type="predicted"/>
<dbReference type="Proteomes" id="UP000239649">
    <property type="component" value="Unassembled WGS sequence"/>
</dbReference>
<reference evidence="3 4" key="1">
    <citation type="journal article" date="2018" name="Plant J.">
        <title>Genome sequences of Chlorella sorokiniana UTEX 1602 and Micractinium conductrix SAG 241.80: implications to maltose excretion by a green alga.</title>
        <authorList>
            <person name="Arriola M.B."/>
            <person name="Velmurugan N."/>
            <person name="Zhang Y."/>
            <person name="Plunkett M.H."/>
            <person name="Hondzo H."/>
            <person name="Barney B.M."/>
        </authorList>
    </citation>
    <scope>NUCLEOTIDE SEQUENCE [LARGE SCALE GENOMIC DNA]</scope>
    <source>
        <strain evidence="3 4">SAG 241.80</strain>
    </source>
</reference>
<feature type="compositionally biased region" description="Acidic residues" evidence="1">
    <location>
        <begin position="9"/>
        <end position="19"/>
    </location>
</feature>
<protein>
    <recommendedName>
        <fullName evidence="2">Resolvase/invertase-type recombinase catalytic domain-containing protein</fullName>
    </recommendedName>
</protein>
<organism evidence="3 4">
    <name type="scientific">Micractinium conductrix</name>
    <dbReference type="NCBI Taxonomy" id="554055"/>
    <lineage>
        <taxon>Eukaryota</taxon>
        <taxon>Viridiplantae</taxon>
        <taxon>Chlorophyta</taxon>
        <taxon>core chlorophytes</taxon>
        <taxon>Trebouxiophyceae</taxon>
        <taxon>Chlorellales</taxon>
        <taxon>Chlorellaceae</taxon>
        <taxon>Chlorella clade</taxon>
        <taxon>Micractinium</taxon>
    </lineage>
</organism>
<feature type="region of interest" description="Disordered" evidence="1">
    <location>
        <begin position="750"/>
        <end position="770"/>
    </location>
</feature>
<evidence type="ECO:0000313" key="4">
    <source>
        <dbReference type="Proteomes" id="UP000239649"/>
    </source>
</evidence>
<dbReference type="SUPFAM" id="SSF53041">
    <property type="entry name" value="Resolvase-like"/>
    <property type="match status" value="1"/>
</dbReference>
<dbReference type="Pfam" id="PF00239">
    <property type="entry name" value="Resolvase"/>
    <property type="match status" value="1"/>
</dbReference>
<dbReference type="SMART" id="SM00857">
    <property type="entry name" value="Resolvase"/>
    <property type="match status" value="1"/>
</dbReference>
<dbReference type="GO" id="GO:0003677">
    <property type="term" value="F:DNA binding"/>
    <property type="evidence" value="ECO:0007669"/>
    <property type="project" value="InterPro"/>
</dbReference>
<comment type="caution">
    <text evidence="3">The sequence shown here is derived from an EMBL/GenBank/DDBJ whole genome shotgun (WGS) entry which is preliminary data.</text>
</comment>
<gene>
    <name evidence="3" type="ORF">C2E20_0761</name>
</gene>
<dbReference type="GO" id="GO:0000150">
    <property type="term" value="F:DNA strand exchange activity"/>
    <property type="evidence" value="ECO:0007669"/>
    <property type="project" value="InterPro"/>
</dbReference>
<dbReference type="InterPro" id="IPR036162">
    <property type="entry name" value="Resolvase-like_N_sf"/>
</dbReference>
<name>A0A2P6VS54_9CHLO</name>
<dbReference type="InterPro" id="IPR006119">
    <property type="entry name" value="Resolv_N"/>
</dbReference>
<dbReference type="EMBL" id="LHPF02000001">
    <property type="protein sequence ID" value="PSC76926.1"/>
    <property type="molecule type" value="Genomic_DNA"/>
</dbReference>
<evidence type="ECO:0000313" key="3">
    <source>
        <dbReference type="EMBL" id="PSC76926.1"/>
    </source>
</evidence>
<accession>A0A2P6VS54</accession>
<feature type="region of interest" description="Disordered" evidence="1">
    <location>
        <begin position="65"/>
        <end position="84"/>
    </location>
</feature>
<feature type="compositionally biased region" description="Gly residues" evidence="1">
    <location>
        <begin position="65"/>
        <end position="79"/>
    </location>
</feature>
<dbReference type="AlphaFoldDB" id="A0A2P6VS54"/>
<keyword evidence="4" id="KW-1185">Reference proteome</keyword>
<dbReference type="Gene3D" id="3.40.50.1390">
    <property type="entry name" value="Resolvase, N-terminal catalytic domain"/>
    <property type="match status" value="1"/>
</dbReference>